<keyword evidence="2" id="KW-1185">Reference proteome</keyword>
<protein>
    <submittedName>
        <fullName evidence="1">Uncharacterized protein</fullName>
    </submittedName>
</protein>
<reference evidence="1 2" key="1">
    <citation type="submission" date="2021-06" db="EMBL/GenBank/DDBJ databases">
        <title>Caerostris darwini draft genome.</title>
        <authorList>
            <person name="Kono N."/>
            <person name="Arakawa K."/>
        </authorList>
    </citation>
    <scope>NUCLEOTIDE SEQUENCE [LARGE SCALE GENOMIC DNA]</scope>
</reference>
<dbReference type="EMBL" id="BPLQ01002801">
    <property type="protein sequence ID" value="GIX95731.1"/>
    <property type="molecule type" value="Genomic_DNA"/>
</dbReference>
<evidence type="ECO:0000313" key="1">
    <source>
        <dbReference type="EMBL" id="GIX95731.1"/>
    </source>
</evidence>
<name>A0AAV4PF36_9ARAC</name>
<dbReference type="AlphaFoldDB" id="A0AAV4PF36"/>
<evidence type="ECO:0000313" key="2">
    <source>
        <dbReference type="Proteomes" id="UP001054837"/>
    </source>
</evidence>
<accession>A0AAV4PF36</accession>
<organism evidence="1 2">
    <name type="scientific">Caerostris darwini</name>
    <dbReference type="NCBI Taxonomy" id="1538125"/>
    <lineage>
        <taxon>Eukaryota</taxon>
        <taxon>Metazoa</taxon>
        <taxon>Ecdysozoa</taxon>
        <taxon>Arthropoda</taxon>
        <taxon>Chelicerata</taxon>
        <taxon>Arachnida</taxon>
        <taxon>Araneae</taxon>
        <taxon>Araneomorphae</taxon>
        <taxon>Entelegynae</taxon>
        <taxon>Araneoidea</taxon>
        <taxon>Araneidae</taxon>
        <taxon>Caerostris</taxon>
    </lineage>
</organism>
<proteinExistence type="predicted"/>
<dbReference type="Proteomes" id="UP001054837">
    <property type="component" value="Unassembled WGS sequence"/>
</dbReference>
<sequence length="110" mass="12969">MCFPGVGKDTLHPRSHYDDRLCFQKDGAQFLPKSWREIPFVPSEASRKQSPPAKRTSGQPLKRLLLTMFFWMEQHGEKWKMFEGTANTTGWKVERKYLYLVRPLLPDRGR</sequence>
<gene>
    <name evidence="1" type="ORF">CDAR_80601</name>
</gene>
<comment type="caution">
    <text evidence="1">The sequence shown here is derived from an EMBL/GenBank/DDBJ whole genome shotgun (WGS) entry which is preliminary data.</text>
</comment>